<dbReference type="PANTHER" id="PTHR48106">
    <property type="entry name" value="QUINONE OXIDOREDUCTASE PIG3-RELATED"/>
    <property type="match status" value="1"/>
</dbReference>
<dbReference type="InterPro" id="IPR020843">
    <property type="entry name" value="ER"/>
</dbReference>
<organism evidence="4 5">
    <name type="scientific">Pseudoclavibacter endophyticus</name>
    <dbReference type="NCBI Taxonomy" id="1778590"/>
    <lineage>
        <taxon>Bacteria</taxon>
        <taxon>Bacillati</taxon>
        <taxon>Actinomycetota</taxon>
        <taxon>Actinomycetes</taxon>
        <taxon>Micrococcales</taxon>
        <taxon>Microbacteriaceae</taxon>
        <taxon>Pseudoclavibacter</taxon>
    </lineage>
</organism>
<evidence type="ECO:0000256" key="1">
    <source>
        <dbReference type="ARBA" id="ARBA00022857"/>
    </source>
</evidence>
<dbReference type="Pfam" id="PF13602">
    <property type="entry name" value="ADH_zinc_N_2"/>
    <property type="match status" value="1"/>
</dbReference>
<dbReference type="GO" id="GO:0003960">
    <property type="term" value="F:quinone reductase (NADPH) activity"/>
    <property type="evidence" value="ECO:0007669"/>
    <property type="project" value="TreeGrafter"/>
</dbReference>
<dbReference type="Gene3D" id="3.40.50.720">
    <property type="entry name" value="NAD(P)-binding Rossmann-like Domain"/>
    <property type="match status" value="1"/>
</dbReference>
<protein>
    <submittedName>
        <fullName evidence="4">NADP-dependent oxidoreductase</fullName>
    </submittedName>
</protein>
<dbReference type="EMBL" id="WBJY01000002">
    <property type="protein sequence ID" value="KAB1648248.1"/>
    <property type="molecule type" value="Genomic_DNA"/>
</dbReference>
<evidence type="ECO:0000313" key="5">
    <source>
        <dbReference type="Proteomes" id="UP000431744"/>
    </source>
</evidence>
<dbReference type="SUPFAM" id="SSF51735">
    <property type="entry name" value="NAD(P)-binding Rossmann-fold domains"/>
    <property type="match status" value="1"/>
</dbReference>
<dbReference type="InterPro" id="IPR036291">
    <property type="entry name" value="NAD(P)-bd_dom_sf"/>
</dbReference>
<dbReference type="SUPFAM" id="SSF50129">
    <property type="entry name" value="GroES-like"/>
    <property type="match status" value="1"/>
</dbReference>
<accession>A0A6H9WNB1</accession>
<dbReference type="Pfam" id="PF08240">
    <property type="entry name" value="ADH_N"/>
    <property type="match status" value="1"/>
</dbReference>
<sequence length="311" mass="31754">MDKRWVATSQEGLDALELQDIELPPPGPGEVAIDVRAAGVNPVDLKAVGRLAADAPLPFPLGYELSGVVADLGPDAELASGGGAIGDEVLAFRVRGSHATRANVPGRDVFAKPASIPFDEAAGLLLVGTTAAEMLHRVDAATGETVLLHGASGAVGVSFLQQAARLGVRVIGTCSERGADEVRRFGGVPTPYGPGLEARVRELAPEGVAAALDAAGTDEAIEVSLALVSDRARILTIVRADAAEREGLLHIGGAKPASAAFRDSARQGLIALAAARELVVPIARAYPLADGRDAMELVSSGKAGGKVVLRP</sequence>
<keyword evidence="5" id="KW-1185">Reference proteome</keyword>
<keyword evidence="2" id="KW-0560">Oxidoreductase</keyword>
<dbReference type="OrthoDB" id="9801186at2"/>
<keyword evidence="1" id="KW-0521">NADP</keyword>
<name>A0A6H9WNB1_9MICO</name>
<dbReference type="InterPro" id="IPR013154">
    <property type="entry name" value="ADH-like_N"/>
</dbReference>
<dbReference type="PANTHER" id="PTHR48106:SF13">
    <property type="entry name" value="QUINONE OXIDOREDUCTASE-RELATED"/>
    <property type="match status" value="1"/>
</dbReference>
<reference evidence="4 5" key="1">
    <citation type="submission" date="2019-09" db="EMBL/GenBank/DDBJ databases">
        <title>Phylogeny of genus Pseudoclavibacter and closely related genus.</title>
        <authorList>
            <person name="Li Y."/>
        </authorList>
    </citation>
    <scope>NUCLEOTIDE SEQUENCE [LARGE SCALE GENOMIC DNA]</scope>
    <source>
        <strain evidence="4 5">EGI 60007</strain>
    </source>
</reference>
<dbReference type="Proteomes" id="UP000431744">
    <property type="component" value="Unassembled WGS sequence"/>
</dbReference>
<evidence type="ECO:0000259" key="3">
    <source>
        <dbReference type="SMART" id="SM00829"/>
    </source>
</evidence>
<feature type="domain" description="Enoyl reductase (ER)" evidence="3">
    <location>
        <begin position="12"/>
        <end position="309"/>
    </location>
</feature>
<dbReference type="GO" id="GO:0005829">
    <property type="term" value="C:cytosol"/>
    <property type="evidence" value="ECO:0007669"/>
    <property type="project" value="TreeGrafter"/>
</dbReference>
<dbReference type="GO" id="GO:0035925">
    <property type="term" value="F:mRNA 3'-UTR AU-rich region binding"/>
    <property type="evidence" value="ECO:0007669"/>
    <property type="project" value="TreeGrafter"/>
</dbReference>
<dbReference type="SMART" id="SM00829">
    <property type="entry name" value="PKS_ER"/>
    <property type="match status" value="1"/>
</dbReference>
<dbReference type="GO" id="GO:0070402">
    <property type="term" value="F:NADPH binding"/>
    <property type="evidence" value="ECO:0007669"/>
    <property type="project" value="TreeGrafter"/>
</dbReference>
<dbReference type="Gene3D" id="3.90.180.10">
    <property type="entry name" value="Medium-chain alcohol dehydrogenases, catalytic domain"/>
    <property type="match status" value="1"/>
</dbReference>
<dbReference type="AlphaFoldDB" id="A0A6H9WNB1"/>
<gene>
    <name evidence="4" type="ORF">F8O04_11080</name>
</gene>
<dbReference type="InterPro" id="IPR011032">
    <property type="entry name" value="GroES-like_sf"/>
</dbReference>
<comment type="caution">
    <text evidence="4">The sequence shown here is derived from an EMBL/GenBank/DDBJ whole genome shotgun (WGS) entry which is preliminary data.</text>
</comment>
<dbReference type="RefSeq" id="WP_158029443.1">
    <property type="nucleotide sequence ID" value="NZ_BMHG01000001.1"/>
</dbReference>
<dbReference type="CDD" id="cd05289">
    <property type="entry name" value="MDR_like_2"/>
    <property type="match status" value="1"/>
</dbReference>
<proteinExistence type="predicted"/>
<evidence type="ECO:0000256" key="2">
    <source>
        <dbReference type="ARBA" id="ARBA00023002"/>
    </source>
</evidence>
<evidence type="ECO:0000313" key="4">
    <source>
        <dbReference type="EMBL" id="KAB1648248.1"/>
    </source>
</evidence>